<comment type="caution">
    <text evidence="1">The sequence shown here is derived from an EMBL/GenBank/DDBJ whole genome shotgun (WGS) entry which is preliminary data.</text>
</comment>
<evidence type="ECO:0000313" key="1">
    <source>
        <dbReference type="EMBL" id="GHI84167.1"/>
    </source>
</evidence>
<sequence length="177" mass="20276">MGGMTTSDGSHRTEPSTTADEREMLDGWLDYHRATLAWKCEGLGDEQLRRTSLAPSELSLLGLVRHLAEVERYWFREIIQGEELPELYCTSEEPDGDFHFTDTDTWAEAEQVWQTEVELARQAVKGLSLDARSDPASHHRGEEFSLRWVYTHMIEEYARHNGHADLLREQIDGATGE</sequence>
<name>A0A919LE40_9ACTN</name>
<dbReference type="InterPro" id="IPR007061">
    <property type="entry name" value="MST-like"/>
</dbReference>
<gene>
    <name evidence="1" type="ORF">Sxan_15310</name>
</gene>
<reference evidence="1" key="1">
    <citation type="submission" date="2020-09" db="EMBL/GenBank/DDBJ databases">
        <title>Whole genome shotgun sequence of Streptomyces xanthophaeus NBRC 12829.</title>
        <authorList>
            <person name="Komaki H."/>
            <person name="Tamura T."/>
        </authorList>
    </citation>
    <scope>NUCLEOTIDE SEQUENCE</scope>
    <source>
        <strain evidence="1">NBRC 12829</strain>
    </source>
</reference>
<dbReference type="Gene3D" id="1.20.120.450">
    <property type="entry name" value="dinb family like domain"/>
    <property type="match status" value="1"/>
</dbReference>
<organism evidence="1 2">
    <name type="scientific">Streptomyces xanthophaeus</name>
    <dbReference type="NCBI Taxonomy" id="67385"/>
    <lineage>
        <taxon>Bacteria</taxon>
        <taxon>Bacillati</taxon>
        <taxon>Actinomycetota</taxon>
        <taxon>Actinomycetes</taxon>
        <taxon>Kitasatosporales</taxon>
        <taxon>Streptomycetaceae</taxon>
        <taxon>Streptomyces</taxon>
    </lineage>
</organism>
<dbReference type="Pfam" id="PF04978">
    <property type="entry name" value="MST"/>
    <property type="match status" value="1"/>
</dbReference>
<accession>A0A919LE40</accession>
<dbReference type="Proteomes" id="UP000600026">
    <property type="component" value="Unassembled WGS sequence"/>
</dbReference>
<dbReference type="EMBL" id="BNEE01000004">
    <property type="protein sequence ID" value="GHI84167.1"/>
    <property type="molecule type" value="Genomic_DNA"/>
</dbReference>
<dbReference type="SUPFAM" id="SSF109854">
    <property type="entry name" value="DinB/YfiT-like putative metalloenzymes"/>
    <property type="match status" value="1"/>
</dbReference>
<dbReference type="AlphaFoldDB" id="A0A919LE40"/>
<protein>
    <recommendedName>
        <fullName evidence="3">Mini-circle protein</fullName>
    </recommendedName>
</protein>
<dbReference type="InterPro" id="IPR034660">
    <property type="entry name" value="DinB/YfiT-like"/>
</dbReference>
<evidence type="ECO:0000313" key="2">
    <source>
        <dbReference type="Proteomes" id="UP000600026"/>
    </source>
</evidence>
<proteinExistence type="predicted"/>
<evidence type="ECO:0008006" key="3">
    <source>
        <dbReference type="Google" id="ProtNLM"/>
    </source>
</evidence>
<keyword evidence="2" id="KW-1185">Reference proteome</keyword>